<evidence type="ECO:0000256" key="5">
    <source>
        <dbReference type="ARBA" id="ARBA00022622"/>
    </source>
</evidence>
<gene>
    <name evidence="11" type="ORF">DL546_004934</name>
</gene>
<keyword evidence="5" id="KW-0325">Glycoprotein</keyword>
<keyword evidence="12" id="KW-1185">Reference proteome</keyword>
<dbReference type="GO" id="GO:0005576">
    <property type="term" value="C:extracellular region"/>
    <property type="evidence" value="ECO:0007669"/>
    <property type="project" value="UniProtKB-SubCell"/>
</dbReference>
<sequence length="169" mass="19155">MTPKLYLLLLVACFMGLIGSSTAVPGYYHGKTDPNGYAPEYPCAAFDFDLPLCGSRCVYQNGMHPIGPGCYRHEIQCLCSHRNEIFGRMQVCIALHCGFEVQKKMQDLARQKCSQWHSCGGTNNPNLIQTFGERWCDKHRCYDDHGEHKMKPGEFEGLYGPDHLKNQPH</sequence>
<keyword evidence="6 9" id="KW-0732">Signal</keyword>
<dbReference type="Pfam" id="PF05730">
    <property type="entry name" value="CFEM"/>
    <property type="match status" value="1"/>
</dbReference>
<keyword evidence="7" id="KW-1015">Disulfide bond</keyword>
<comment type="subcellular location">
    <subcellularLocation>
        <location evidence="1">Membrane</location>
        <topology evidence="1">Lipid-anchor</topology>
        <topology evidence="1">GPI-anchor</topology>
    </subcellularLocation>
    <subcellularLocation>
        <location evidence="2">Secreted</location>
    </subcellularLocation>
</comment>
<protein>
    <recommendedName>
        <fullName evidence="10">CFEM domain-containing protein</fullName>
    </recommendedName>
</protein>
<comment type="caution">
    <text evidence="11">The sequence shown here is derived from an EMBL/GenBank/DDBJ whole genome shotgun (WGS) entry which is preliminary data.</text>
</comment>
<keyword evidence="5" id="KW-0472">Membrane</keyword>
<evidence type="ECO:0000313" key="11">
    <source>
        <dbReference type="EMBL" id="RKU46087.1"/>
    </source>
</evidence>
<evidence type="ECO:0000256" key="4">
    <source>
        <dbReference type="ARBA" id="ARBA00022525"/>
    </source>
</evidence>
<dbReference type="Proteomes" id="UP000275385">
    <property type="component" value="Unassembled WGS sequence"/>
</dbReference>
<evidence type="ECO:0000256" key="9">
    <source>
        <dbReference type="SAM" id="SignalP"/>
    </source>
</evidence>
<evidence type="ECO:0000256" key="8">
    <source>
        <dbReference type="ARBA" id="ARBA00023288"/>
    </source>
</evidence>
<dbReference type="AlphaFoldDB" id="A0A420YE80"/>
<comment type="similarity">
    <text evidence="3">Belongs to the RBT5 family.</text>
</comment>
<organism evidence="11 12">
    <name type="scientific">Coniochaeta pulveracea</name>
    <dbReference type="NCBI Taxonomy" id="177199"/>
    <lineage>
        <taxon>Eukaryota</taxon>
        <taxon>Fungi</taxon>
        <taxon>Dikarya</taxon>
        <taxon>Ascomycota</taxon>
        <taxon>Pezizomycotina</taxon>
        <taxon>Sordariomycetes</taxon>
        <taxon>Sordariomycetidae</taxon>
        <taxon>Coniochaetales</taxon>
        <taxon>Coniochaetaceae</taxon>
        <taxon>Coniochaeta</taxon>
    </lineage>
</organism>
<evidence type="ECO:0000256" key="1">
    <source>
        <dbReference type="ARBA" id="ARBA00004589"/>
    </source>
</evidence>
<feature type="chain" id="PRO_5019328824" description="CFEM domain-containing protein" evidence="9">
    <location>
        <begin position="24"/>
        <end position="169"/>
    </location>
</feature>
<proteinExistence type="inferred from homology"/>
<accession>A0A420YE80</accession>
<evidence type="ECO:0000259" key="10">
    <source>
        <dbReference type="Pfam" id="PF05730"/>
    </source>
</evidence>
<evidence type="ECO:0000256" key="7">
    <source>
        <dbReference type="ARBA" id="ARBA00023157"/>
    </source>
</evidence>
<dbReference type="InterPro" id="IPR008427">
    <property type="entry name" value="Extracellular_membr_CFEM_dom"/>
</dbReference>
<keyword evidence="8" id="KW-0449">Lipoprotein</keyword>
<feature type="domain" description="CFEM" evidence="10">
    <location>
        <begin position="49"/>
        <end position="114"/>
    </location>
</feature>
<evidence type="ECO:0000313" key="12">
    <source>
        <dbReference type="Proteomes" id="UP000275385"/>
    </source>
</evidence>
<feature type="signal peptide" evidence="9">
    <location>
        <begin position="1"/>
        <end position="23"/>
    </location>
</feature>
<keyword evidence="4" id="KW-0964">Secreted</keyword>
<evidence type="ECO:0000256" key="6">
    <source>
        <dbReference type="ARBA" id="ARBA00022729"/>
    </source>
</evidence>
<dbReference type="EMBL" id="QVQW01000016">
    <property type="protein sequence ID" value="RKU46087.1"/>
    <property type="molecule type" value="Genomic_DNA"/>
</dbReference>
<dbReference type="GO" id="GO:0098552">
    <property type="term" value="C:side of membrane"/>
    <property type="evidence" value="ECO:0007669"/>
    <property type="project" value="UniProtKB-KW"/>
</dbReference>
<evidence type="ECO:0000256" key="2">
    <source>
        <dbReference type="ARBA" id="ARBA00004613"/>
    </source>
</evidence>
<keyword evidence="5" id="KW-0336">GPI-anchor</keyword>
<evidence type="ECO:0000256" key="3">
    <source>
        <dbReference type="ARBA" id="ARBA00010031"/>
    </source>
</evidence>
<name>A0A420YE80_9PEZI</name>
<reference evidence="11 12" key="1">
    <citation type="submission" date="2018-08" db="EMBL/GenBank/DDBJ databases">
        <title>Draft genome of the lignicolous fungus Coniochaeta pulveracea.</title>
        <authorList>
            <person name="Borstlap C.J."/>
            <person name="De Witt R.N."/>
            <person name="Botha A."/>
            <person name="Volschenk H."/>
        </authorList>
    </citation>
    <scope>NUCLEOTIDE SEQUENCE [LARGE SCALE GENOMIC DNA]</scope>
    <source>
        <strain evidence="11 12">CAB683</strain>
    </source>
</reference>